<dbReference type="GO" id="GO:0008270">
    <property type="term" value="F:zinc ion binding"/>
    <property type="evidence" value="ECO:0007669"/>
    <property type="project" value="UniProtKB-KW"/>
</dbReference>
<reference evidence="8" key="1">
    <citation type="journal article" date="2020" name="Fungal Divers.">
        <title>Resolving the Mortierellaceae phylogeny through synthesis of multi-gene phylogenetics and phylogenomics.</title>
        <authorList>
            <person name="Vandepol N."/>
            <person name="Liber J."/>
            <person name="Desiro A."/>
            <person name="Na H."/>
            <person name="Kennedy M."/>
            <person name="Barry K."/>
            <person name="Grigoriev I.V."/>
            <person name="Miller A.N."/>
            <person name="O'Donnell K."/>
            <person name="Stajich J.E."/>
            <person name="Bonito G."/>
        </authorList>
    </citation>
    <scope>NUCLEOTIDE SEQUENCE</scope>
    <source>
        <strain evidence="8">NVP1</strain>
    </source>
</reference>
<dbReference type="GO" id="GO:0031048">
    <property type="term" value="P:regulatory ncRNA-mediated heterochromatin formation"/>
    <property type="evidence" value="ECO:0007669"/>
    <property type="project" value="TreeGrafter"/>
</dbReference>
<keyword evidence="2" id="KW-0963">Cytoplasm</keyword>
<evidence type="ECO:0000313" key="9">
    <source>
        <dbReference type="Proteomes" id="UP000696485"/>
    </source>
</evidence>
<dbReference type="GO" id="GO:0031380">
    <property type="term" value="C:nuclear RNA-directed RNA polymerase complex"/>
    <property type="evidence" value="ECO:0007669"/>
    <property type="project" value="TreeGrafter"/>
</dbReference>
<dbReference type="Gene3D" id="3.40.50.300">
    <property type="entry name" value="P-loop containing nucleotide triphosphate hydrolases"/>
    <property type="match status" value="1"/>
</dbReference>
<organism evidence="8 9">
    <name type="scientific">Podila minutissima</name>
    <dbReference type="NCBI Taxonomy" id="64525"/>
    <lineage>
        <taxon>Eukaryota</taxon>
        <taxon>Fungi</taxon>
        <taxon>Fungi incertae sedis</taxon>
        <taxon>Mucoromycota</taxon>
        <taxon>Mortierellomycotina</taxon>
        <taxon>Mortierellomycetes</taxon>
        <taxon>Mortierellales</taxon>
        <taxon>Mortierellaceae</taxon>
        <taxon>Podila</taxon>
    </lineage>
</organism>
<evidence type="ECO:0000256" key="3">
    <source>
        <dbReference type="ARBA" id="ARBA00022723"/>
    </source>
</evidence>
<evidence type="ECO:0000313" key="8">
    <source>
        <dbReference type="EMBL" id="KAF9323484.1"/>
    </source>
</evidence>
<keyword evidence="5" id="KW-0862">Zinc</keyword>
<sequence length="843" mass="94086">MNGVQSYSSTFEVEMVKALATYLTKNGYDHPGDIAILTPYLGQLSMLHDALKSTFMLNISARDQAQLVQIDMEESDIAWDSGYWQGRTMNGFAKTPLTLCTIDNYQGEETKIVIISMVRSKDDNGTSVSGKARFLKSPNRTGVLLSKAQHGMFIFGNADLQERETSGIWPSVINNLRANGMVRAGLPLVCKYHPEQFRDVESAEELEHGHLEDTEHRLVKCARACDRLQPICRHVCRKQCGESCGNCTEIVPPIDLACGHILESPICHQKKNPSTIVCKAKVTLKSPSCGHLHEVECWGQCNMPCGVPCDRLPCNNRCEKPLPCGHRCPSVCGETCPPQKFCVECKDPETMAMQVDMVMMASLGETDVDDDPILVLSCGHALTMATLDGMMEMGNYYEQKMDPTTDNTLYIAKLTLPGNEVKQVSCPSCRNPIMQLLRYGRRIKDAQLSTRLKKYQILQENSMADVKGQFDVAQTQLERGRNNFVLALTVGQAYAYASPPPPAESRRLGKHALESDQFPNSDFWTIDKTYSIPSEQCKAWLKHILPMTNVVKELDEIIRTAAMPPTKQLFEAAVSRLYRLQKSRPSNGTEQDAVSTMLKECMRNCGLPADGNVGSSYVESLAEKTNTLLLVLSEATTALEQAGTMSGWYWFVQDLRNCCSVYNDITMDMALMGRFDRRAAYSRVTLLEILCGHVNWMGRRPLPAIEAERQVRLRRANSLMERFMVEVEELRATCPLGIKHDCLDRAGKIEKRMAVALKMARGEINQPLTKTEKLEVFRAMQATLGGSGHWYRCQNGHTYVIGDCGMAMQASRCPECGAAVGGGNHQLLSNNSLDTTYEAFYRQ</sequence>
<dbReference type="InterPro" id="IPR047187">
    <property type="entry name" value="SF1_C_Upf1"/>
</dbReference>
<gene>
    <name evidence="8" type="ORF">BG006_001405</name>
</gene>
<keyword evidence="4" id="KW-0863">Zinc-finger</keyword>
<keyword evidence="3" id="KW-0479">Metal-binding</keyword>
<proteinExistence type="predicted"/>
<dbReference type="PROSITE" id="PS51981">
    <property type="entry name" value="ZF_RZ"/>
    <property type="match status" value="1"/>
</dbReference>
<dbReference type="SUPFAM" id="SSF52540">
    <property type="entry name" value="P-loop containing nucleoside triphosphate hydrolases"/>
    <property type="match status" value="1"/>
</dbReference>
<dbReference type="InterPro" id="IPR041679">
    <property type="entry name" value="DNA2/NAM7-like_C"/>
</dbReference>
<name>A0A9P5VH98_9FUNG</name>
<keyword evidence="6" id="KW-0391">Immunity</keyword>
<evidence type="ECO:0000256" key="6">
    <source>
        <dbReference type="ARBA" id="ARBA00022859"/>
    </source>
</evidence>
<dbReference type="InterPro" id="IPR027417">
    <property type="entry name" value="P-loop_NTPase"/>
</dbReference>
<evidence type="ECO:0000256" key="1">
    <source>
        <dbReference type="ARBA" id="ARBA00004496"/>
    </source>
</evidence>
<dbReference type="PANTHER" id="PTHR10887">
    <property type="entry name" value="DNA2/NAM7 HELICASE FAMILY"/>
    <property type="match status" value="1"/>
</dbReference>
<comment type="caution">
    <text evidence="8">The sequence shown here is derived from an EMBL/GenBank/DDBJ whole genome shotgun (WGS) entry which is preliminary data.</text>
</comment>
<feature type="domain" description="RZ-type" evidence="7">
    <location>
        <begin position="768"/>
        <end position="838"/>
    </location>
</feature>
<evidence type="ECO:0000259" key="7">
    <source>
        <dbReference type="PROSITE" id="PS51981"/>
    </source>
</evidence>
<comment type="subcellular location">
    <subcellularLocation>
        <location evidence="1">Cytoplasm</location>
    </subcellularLocation>
</comment>
<dbReference type="Proteomes" id="UP000696485">
    <property type="component" value="Unassembled WGS sequence"/>
</dbReference>
<dbReference type="InterPro" id="IPR046439">
    <property type="entry name" value="ZF_RZ_dom"/>
</dbReference>
<dbReference type="CDD" id="cd18808">
    <property type="entry name" value="SF1_C_Upf1"/>
    <property type="match status" value="1"/>
</dbReference>
<evidence type="ECO:0000256" key="4">
    <source>
        <dbReference type="ARBA" id="ARBA00022771"/>
    </source>
</evidence>
<dbReference type="GO" id="GO:0002376">
    <property type="term" value="P:immune system process"/>
    <property type="evidence" value="ECO:0007669"/>
    <property type="project" value="UniProtKB-KW"/>
</dbReference>
<dbReference type="GO" id="GO:0005737">
    <property type="term" value="C:cytoplasm"/>
    <property type="evidence" value="ECO:0007669"/>
    <property type="project" value="UniProtKB-SubCell"/>
</dbReference>
<dbReference type="EMBL" id="JAAAUY010001278">
    <property type="protein sequence ID" value="KAF9323484.1"/>
    <property type="molecule type" value="Genomic_DNA"/>
</dbReference>
<dbReference type="AlphaFoldDB" id="A0A9P5VH98"/>
<accession>A0A9P5VH98</accession>
<dbReference type="PANTHER" id="PTHR10887:SF445">
    <property type="entry name" value="NFX1-TYPE ZINC FINGER-CONTAINING PROTEIN 1"/>
    <property type="match status" value="1"/>
</dbReference>
<evidence type="ECO:0000256" key="5">
    <source>
        <dbReference type="ARBA" id="ARBA00022833"/>
    </source>
</evidence>
<dbReference type="InterPro" id="IPR045055">
    <property type="entry name" value="DNA2/NAM7-like"/>
</dbReference>
<evidence type="ECO:0000256" key="2">
    <source>
        <dbReference type="ARBA" id="ARBA00022490"/>
    </source>
</evidence>
<keyword evidence="9" id="KW-1185">Reference proteome</keyword>
<dbReference type="Pfam" id="PF20173">
    <property type="entry name" value="ZnF_RZ-type"/>
    <property type="match status" value="1"/>
</dbReference>
<dbReference type="Pfam" id="PF13087">
    <property type="entry name" value="AAA_12"/>
    <property type="match status" value="1"/>
</dbReference>
<protein>
    <recommendedName>
        <fullName evidence="7">RZ-type domain-containing protein</fullName>
    </recommendedName>
</protein>